<dbReference type="Gene3D" id="1.10.1040.10">
    <property type="entry name" value="N-(1-d-carboxylethyl)-l-norvaline Dehydrogenase, domain 2"/>
    <property type="match status" value="1"/>
</dbReference>
<accession>A8MD56</accession>
<dbReference type="GO" id="GO:0016616">
    <property type="term" value="F:oxidoreductase activity, acting on the CH-OH group of donors, NAD or NADP as acceptor"/>
    <property type="evidence" value="ECO:0007669"/>
    <property type="project" value="TreeGrafter"/>
</dbReference>
<evidence type="ECO:0000313" key="6">
    <source>
        <dbReference type="Proteomes" id="UP000001137"/>
    </source>
</evidence>
<dbReference type="Pfam" id="PF03446">
    <property type="entry name" value="NAD_binding_2"/>
    <property type="match status" value="1"/>
</dbReference>
<dbReference type="SUPFAM" id="SSF48179">
    <property type="entry name" value="6-phosphogluconate dehydrogenase C-terminal domain-like"/>
    <property type="match status" value="1"/>
</dbReference>
<dbReference type="RefSeq" id="WP_012185931.1">
    <property type="nucleotide sequence ID" value="NC_009954.1"/>
</dbReference>
<dbReference type="PIRSF" id="PIRSF000103">
    <property type="entry name" value="HIBADH"/>
    <property type="match status" value="1"/>
</dbReference>
<dbReference type="Gene3D" id="3.40.50.720">
    <property type="entry name" value="NAD(P)-binding Rossmann-like Domain"/>
    <property type="match status" value="1"/>
</dbReference>
<dbReference type="InterPro" id="IPR029154">
    <property type="entry name" value="HIBADH-like_NADP-bd"/>
</dbReference>
<dbReference type="PANTHER" id="PTHR22981:SF7">
    <property type="entry name" value="3-HYDROXYISOBUTYRATE DEHYDROGENASE, MITOCHONDRIAL"/>
    <property type="match status" value="1"/>
</dbReference>
<dbReference type="GO" id="GO:0051287">
    <property type="term" value="F:NAD binding"/>
    <property type="evidence" value="ECO:0007669"/>
    <property type="project" value="InterPro"/>
</dbReference>
<dbReference type="GeneID" id="5708732"/>
<keyword evidence="2" id="KW-0520">NAD</keyword>
<evidence type="ECO:0000256" key="1">
    <source>
        <dbReference type="ARBA" id="ARBA00023002"/>
    </source>
</evidence>
<dbReference type="eggNOG" id="arCOG00247">
    <property type="taxonomic scope" value="Archaea"/>
</dbReference>
<evidence type="ECO:0000259" key="4">
    <source>
        <dbReference type="Pfam" id="PF14833"/>
    </source>
</evidence>
<dbReference type="InterPro" id="IPR036291">
    <property type="entry name" value="NAD(P)-bd_dom_sf"/>
</dbReference>
<evidence type="ECO:0000313" key="5">
    <source>
        <dbReference type="EMBL" id="ABW01712.1"/>
    </source>
</evidence>
<dbReference type="SUPFAM" id="SSF51735">
    <property type="entry name" value="NAD(P)-binding Rossmann-fold domains"/>
    <property type="match status" value="1"/>
</dbReference>
<dbReference type="InterPro" id="IPR013328">
    <property type="entry name" value="6PGD_dom2"/>
</dbReference>
<dbReference type="HOGENOM" id="CLU_035117_1_1_2"/>
<dbReference type="OrthoDB" id="23890at2157"/>
<dbReference type="InterPro" id="IPR006115">
    <property type="entry name" value="6PGDH_NADP-bd"/>
</dbReference>
<organism evidence="5 6">
    <name type="scientific">Caldivirga maquilingensis (strain ATCC 700844 / DSM 13496 / JCM 10307 / IC-167)</name>
    <dbReference type="NCBI Taxonomy" id="397948"/>
    <lineage>
        <taxon>Archaea</taxon>
        <taxon>Thermoproteota</taxon>
        <taxon>Thermoprotei</taxon>
        <taxon>Thermoproteales</taxon>
        <taxon>Thermoproteaceae</taxon>
        <taxon>Caldivirga</taxon>
    </lineage>
</organism>
<dbReference type="InterPro" id="IPR015815">
    <property type="entry name" value="HIBADH-related"/>
</dbReference>
<feature type="domain" description="3-hydroxyisobutyrate dehydrogenase-like NAD-binding" evidence="4">
    <location>
        <begin position="160"/>
        <end position="278"/>
    </location>
</feature>
<dbReference type="Pfam" id="PF14833">
    <property type="entry name" value="NAD_binding_11"/>
    <property type="match status" value="1"/>
</dbReference>
<protein>
    <submittedName>
        <fullName evidence="5">6-phosphogluconate dehydrogenase NAD-binding</fullName>
    </submittedName>
</protein>
<dbReference type="EMBL" id="CP000852">
    <property type="protein sequence ID" value="ABW01712.1"/>
    <property type="molecule type" value="Genomic_DNA"/>
</dbReference>
<dbReference type="PANTHER" id="PTHR22981">
    <property type="entry name" value="3-HYDROXYISOBUTYRATE DEHYDROGENASE-RELATED"/>
    <property type="match status" value="1"/>
</dbReference>
<dbReference type="InterPro" id="IPR008927">
    <property type="entry name" value="6-PGluconate_DH-like_C_sf"/>
</dbReference>
<dbReference type="AlphaFoldDB" id="A8MD56"/>
<name>A8MD56_CALMQ</name>
<dbReference type="STRING" id="397948.Cmaq_0877"/>
<dbReference type="GO" id="GO:0050661">
    <property type="term" value="F:NADP binding"/>
    <property type="evidence" value="ECO:0007669"/>
    <property type="project" value="InterPro"/>
</dbReference>
<gene>
    <name evidence="5" type="ordered locus">Cmaq_0877</name>
</gene>
<evidence type="ECO:0000259" key="3">
    <source>
        <dbReference type="Pfam" id="PF03446"/>
    </source>
</evidence>
<keyword evidence="6" id="KW-1185">Reference proteome</keyword>
<proteinExistence type="predicted"/>
<evidence type="ECO:0000256" key="2">
    <source>
        <dbReference type="ARBA" id="ARBA00023027"/>
    </source>
</evidence>
<dbReference type="Proteomes" id="UP000001137">
    <property type="component" value="Chromosome"/>
</dbReference>
<keyword evidence="1" id="KW-0560">Oxidoreductase</keyword>
<sequence length="284" mass="30746">MRICVIGLGRMGRGIAVNLSRKGHEVLGFDIDPNAAGRLSGSNVVVVNDMVKCTDGVDYVIIAVPTGRESISVISNIANAAKGIILDTTTMSLSELSNVLKIIEEKRLRYLSVRLEKGPREAERGELVLYVGGDEGLFKEANSILSQIGTPIYVGNHEQATALKLISNVILTANTVVLAEVSVLIRKLGMDPDTVVKALSMGGSDSAQLRTRLPWMLKGNYGESFSLRLARDVIDKALEYAQSIGIQLPMTTLIDELLRIAETTGYGSKDFSEIAEVLKVNEKK</sequence>
<dbReference type="KEGG" id="cma:Cmaq_0877"/>
<reference evidence="5 6" key="1">
    <citation type="submission" date="2007-10" db="EMBL/GenBank/DDBJ databases">
        <title>Complete sequence of Caldivirga maquilingensis IC-167.</title>
        <authorList>
            <consortium name="US DOE Joint Genome Institute"/>
            <person name="Copeland A."/>
            <person name="Lucas S."/>
            <person name="Lapidus A."/>
            <person name="Barry K."/>
            <person name="Glavina del Rio T."/>
            <person name="Dalin E."/>
            <person name="Tice H."/>
            <person name="Pitluck S."/>
            <person name="Saunders E."/>
            <person name="Brettin T."/>
            <person name="Bruce D."/>
            <person name="Detter J.C."/>
            <person name="Han C."/>
            <person name="Schmutz J."/>
            <person name="Larimer F."/>
            <person name="Land M."/>
            <person name="Hauser L."/>
            <person name="Kyrpides N."/>
            <person name="Ivanova N."/>
            <person name="Biddle J.F."/>
            <person name="Zhang Z."/>
            <person name="Fitz-Gibbon S.T."/>
            <person name="Lowe T.M."/>
            <person name="Saltikov C."/>
            <person name="House C.H."/>
            <person name="Richardson P."/>
        </authorList>
    </citation>
    <scope>NUCLEOTIDE SEQUENCE [LARGE SCALE GENOMIC DNA]</scope>
    <source>
        <strain evidence="6">ATCC 700844 / DSM 13496 / JCM 10307 / IC-167</strain>
    </source>
</reference>
<feature type="domain" description="6-phosphogluconate dehydrogenase NADP-binding" evidence="3">
    <location>
        <begin position="2"/>
        <end position="154"/>
    </location>
</feature>